<accession>A0ABM0MP15</accession>
<dbReference type="Proteomes" id="UP000694865">
    <property type="component" value="Unplaced"/>
</dbReference>
<gene>
    <name evidence="3" type="primary">LOC102803864</name>
</gene>
<keyword evidence="2" id="KW-1185">Reference proteome</keyword>
<dbReference type="RefSeq" id="XP_006821756.1">
    <property type="nucleotide sequence ID" value="XM_006821693.1"/>
</dbReference>
<dbReference type="InterPro" id="IPR043502">
    <property type="entry name" value="DNA/RNA_pol_sf"/>
</dbReference>
<name>A0ABM0MP15_SACKO</name>
<organism evidence="2 3">
    <name type="scientific">Saccoglossus kowalevskii</name>
    <name type="common">Acorn worm</name>
    <dbReference type="NCBI Taxonomy" id="10224"/>
    <lineage>
        <taxon>Eukaryota</taxon>
        <taxon>Metazoa</taxon>
        <taxon>Hemichordata</taxon>
        <taxon>Enteropneusta</taxon>
        <taxon>Harrimaniidae</taxon>
        <taxon>Saccoglossus</taxon>
    </lineage>
</organism>
<protein>
    <submittedName>
        <fullName evidence="3">Uncharacterized protein LOC102803864</fullName>
    </submittedName>
</protein>
<proteinExistence type="predicted"/>
<evidence type="ECO:0000313" key="2">
    <source>
        <dbReference type="Proteomes" id="UP000694865"/>
    </source>
</evidence>
<dbReference type="PANTHER" id="PTHR47027:SF25">
    <property type="entry name" value="REVERSE TRANSCRIPTASE DOMAIN-CONTAINING PROTEIN"/>
    <property type="match status" value="1"/>
</dbReference>
<dbReference type="GeneID" id="102803864"/>
<sequence>MKDAVDPHLRDEQAGFRSGRSCADQIATLRIILEQSLEWNSSLYVNFIDYEKAFDSVNRPTLWKLMKHYGIPHEITNLVRNSYEGLSCRVIHGGQLTDAFNVKTGQPIEAELLQKRWWWIGHTLRKRMPNITRQALTWNPRGKRKRGRPRNSWRRVMEADVKKMGRTWKELETLAQDRSAWRNLVDGLCPRRGDRRK</sequence>
<reference evidence="3" key="1">
    <citation type="submission" date="2025-08" db="UniProtKB">
        <authorList>
            <consortium name="RefSeq"/>
        </authorList>
    </citation>
    <scope>IDENTIFICATION</scope>
    <source>
        <tissue evidence="3">Testes</tissue>
    </source>
</reference>
<dbReference type="SUPFAM" id="SSF56672">
    <property type="entry name" value="DNA/RNA polymerases"/>
    <property type="match status" value="1"/>
</dbReference>
<dbReference type="PANTHER" id="PTHR47027">
    <property type="entry name" value="REVERSE TRANSCRIPTASE DOMAIN-CONTAINING PROTEIN"/>
    <property type="match status" value="1"/>
</dbReference>
<evidence type="ECO:0000259" key="1">
    <source>
        <dbReference type="Pfam" id="PF00078"/>
    </source>
</evidence>
<feature type="domain" description="Reverse transcriptase" evidence="1">
    <location>
        <begin position="7"/>
        <end position="89"/>
    </location>
</feature>
<dbReference type="InterPro" id="IPR000477">
    <property type="entry name" value="RT_dom"/>
</dbReference>
<dbReference type="Pfam" id="PF00078">
    <property type="entry name" value="RVT_1"/>
    <property type="match status" value="1"/>
</dbReference>
<evidence type="ECO:0000313" key="3">
    <source>
        <dbReference type="RefSeq" id="XP_006821756.1"/>
    </source>
</evidence>